<name>A0A917E5K0_9SPHN</name>
<evidence type="ECO:0000256" key="1">
    <source>
        <dbReference type="SAM" id="MobiDB-lite"/>
    </source>
</evidence>
<reference evidence="3" key="2">
    <citation type="submission" date="2020-09" db="EMBL/GenBank/DDBJ databases">
        <authorList>
            <person name="Sun Q."/>
            <person name="Zhou Y."/>
        </authorList>
    </citation>
    <scope>NUCLEOTIDE SEQUENCE</scope>
    <source>
        <strain evidence="3">CGMCC 1.15519</strain>
    </source>
</reference>
<evidence type="ECO:0000313" key="3">
    <source>
        <dbReference type="EMBL" id="GGE06617.1"/>
    </source>
</evidence>
<feature type="compositionally biased region" description="Low complexity" evidence="1">
    <location>
        <begin position="407"/>
        <end position="438"/>
    </location>
</feature>
<reference evidence="3" key="1">
    <citation type="journal article" date="2014" name="Int. J. Syst. Evol. Microbiol.">
        <title>Complete genome sequence of Corynebacterium casei LMG S-19264T (=DSM 44701T), isolated from a smear-ripened cheese.</title>
        <authorList>
            <consortium name="US DOE Joint Genome Institute (JGI-PGF)"/>
            <person name="Walter F."/>
            <person name="Albersmeier A."/>
            <person name="Kalinowski J."/>
            <person name="Ruckert C."/>
        </authorList>
    </citation>
    <scope>NUCLEOTIDE SEQUENCE</scope>
    <source>
        <strain evidence="3">CGMCC 1.15519</strain>
    </source>
</reference>
<evidence type="ECO:0000313" key="4">
    <source>
        <dbReference type="Proteomes" id="UP000635071"/>
    </source>
</evidence>
<dbReference type="AlphaFoldDB" id="A0A917E5K0"/>
<keyword evidence="4" id="KW-1185">Reference proteome</keyword>
<evidence type="ECO:0008006" key="5">
    <source>
        <dbReference type="Google" id="ProtNLM"/>
    </source>
</evidence>
<sequence>MVAILRLILAVLLIAAVPAAAQQSGGSGYAVDGIDVDVAAPTPEAARSAAFRIAQRKGWTMLWSRLTGGPVSAAPKLNDSQLDSIVSGIESQGERFSMTRYIARLGVVFDRARSREFLGGTGITLQSPPMLLLPLNSDGGLRSLYQYRTPWRAAWLRFRENVTPIDYIIASGSPGDNVLLTGWQARRPDRPSWRNVLNRFDAVDVLVAESRLTRVWPGGPVTGLFIARHGPDGTELGRFSLASADEAGLTVMLDTAVRRIDEIYSAALQDGRLRSNPDLTAEMAPIIALGAAIGTPLTGGNGVDLDAEISSLEVAMATPDAATASALESALRGTPGVAGVTITSLSLGGTSRLIMNYAGSRDLLLYSLDGRGLRLAAENGETVLRRRREGEAPIPPPVIAAPVVAAPGAAPTAADPSAPPATSGVTRPGARTLPAAPATTPPAAGPTDLLPRPNA</sequence>
<comment type="caution">
    <text evidence="3">The sequence shown here is derived from an EMBL/GenBank/DDBJ whole genome shotgun (WGS) entry which is preliminary data.</text>
</comment>
<feature type="chain" id="PRO_5037433638" description="Heavy-metal-associated domain-containing protein" evidence="2">
    <location>
        <begin position="22"/>
        <end position="455"/>
    </location>
</feature>
<proteinExistence type="predicted"/>
<protein>
    <recommendedName>
        <fullName evidence="5">Heavy-metal-associated domain-containing protein</fullName>
    </recommendedName>
</protein>
<evidence type="ECO:0000256" key="2">
    <source>
        <dbReference type="SAM" id="SignalP"/>
    </source>
</evidence>
<dbReference type="EMBL" id="BMJM01000003">
    <property type="protein sequence ID" value="GGE06617.1"/>
    <property type="molecule type" value="Genomic_DNA"/>
</dbReference>
<dbReference type="RefSeq" id="WP_188761953.1">
    <property type="nucleotide sequence ID" value="NZ_BMJM01000003.1"/>
</dbReference>
<dbReference type="Proteomes" id="UP000635071">
    <property type="component" value="Unassembled WGS sequence"/>
</dbReference>
<accession>A0A917E5K0</accession>
<feature type="region of interest" description="Disordered" evidence="1">
    <location>
        <begin position="407"/>
        <end position="455"/>
    </location>
</feature>
<feature type="signal peptide" evidence="2">
    <location>
        <begin position="1"/>
        <end position="21"/>
    </location>
</feature>
<organism evidence="3 4">
    <name type="scientific">Sandarakinorhabdus glacialis</name>
    <dbReference type="NCBI Taxonomy" id="1614636"/>
    <lineage>
        <taxon>Bacteria</taxon>
        <taxon>Pseudomonadati</taxon>
        <taxon>Pseudomonadota</taxon>
        <taxon>Alphaproteobacteria</taxon>
        <taxon>Sphingomonadales</taxon>
        <taxon>Sphingosinicellaceae</taxon>
        <taxon>Sandarakinorhabdus</taxon>
    </lineage>
</organism>
<keyword evidence="2" id="KW-0732">Signal</keyword>
<gene>
    <name evidence="3" type="ORF">GCM10011529_11250</name>
</gene>